<keyword evidence="2" id="KW-1185">Reference proteome</keyword>
<comment type="caution">
    <text evidence="1">The sequence shown here is derived from an EMBL/GenBank/DDBJ whole genome shotgun (WGS) entry which is preliminary data.</text>
</comment>
<sequence length="109" mass="12110">MDNVQRRKARKNTKSKKKPIKIVHISNPMKVNTSASQFRALVQELTGQDAGSPDPTKFTNFNNDATANPTALLAAGNPITGTSTDEQQERSDFSFEDAFMPQMLDKFSF</sequence>
<organism evidence="1 2">
    <name type="scientific">Pistacia integerrima</name>
    <dbReference type="NCBI Taxonomy" id="434235"/>
    <lineage>
        <taxon>Eukaryota</taxon>
        <taxon>Viridiplantae</taxon>
        <taxon>Streptophyta</taxon>
        <taxon>Embryophyta</taxon>
        <taxon>Tracheophyta</taxon>
        <taxon>Spermatophyta</taxon>
        <taxon>Magnoliopsida</taxon>
        <taxon>eudicotyledons</taxon>
        <taxon>Gunneridae</taxon>
        <taxon>Pentapetalae</taxon>
        <taxon>rosids</taxon>
        <taxon>malvids</taxon>
        <taxon>Sapindales</taxon>
        <taxon>Anacardiaceae</taxon>
        <taxon>Pistacia</taxon>
    </lineage>
</organism>
<reference evidence="2" key="1">
    <citation type="journal article" date="2023" name="G3 (Bethesda)">
        <title>Genome assembly and association tests identify interacting loci associated with vigor, precocity, and sex in interspecific pistachio rootstocks.</title>
        <authorList>
            <person name="Palmer W."/>
            <person name="Jacygrad E."/>
            <person name="Sagayaradj S."/>
            <person name="Cavanaugh K."/>
            <person name="Han R."/>
            <person name="Bertier L."/>
            <person name="Beede B."/>
            <person name="Kafkas S."/>
            <person name="Golino D."/>
            <person name="Preece J."/>
            <person name="Michelmore R."/>
        </authorList>
    </citation>
    <scope>NUCLEOTIDE SEQUENCE [LARGE SCALE GENOMIC DNA]</scope>
</reference>
<name>A0ACC0Z028_9ROSI</name>
<evidence type="ECO:0000313" key="1">
    <source>
        <dbReference type="EMBL" id="KAJ0043010.1"/>
    </source>
</evidence>
<accession>A0ACC0Z028</accession>
<gene>
    <name evidence="1" type="ORF">Pint_18247</name>
</gene>
<evidence type="ECO:0000313" key="2">
    <source>
        <dbReference type="Proteomes" id="UP001163603"/>
    </source>
</evidence>
<dbReference type="EMBL" id="CM047739">
    <property type="protein sequence ID" value="KAJ0043010.1"/>
    <property type="molecule type" value="Genomic_DNA"/>
</dbReference>
<protein>
    <submittedName>
        <fullName evidence="1">Uncharacterized protein</fullName>
    </submittedName>
</protein>
<proteinExistence type="predicted"/>
<dbReference type="Proteomes" id="UP001163603">
    <property type="component" value="Chromosome 4"/>
</dbReference>